<keyword evidence="3 8" id="KW-0699">rRNA-binding</keyword>
<dbReference type="PANTHER" id="PTHR33398">
    <property type="entry name" value="30S RIBOSOMAL PROTEIN S20"/>
    <property type="match status" value="1"/>
</dbReference>
<evidence type="ECO:0000313" key="11">
    <source>
        <dbReference type="Proteomes" id="UP000198461"/>
    </source>
</evidence>
<keyword evidence="5 8" id="KW-0689">Ribosomal protein</keyword>
<evidence type="ECO:0000256" key="2">
    <source>
        <dbReference type="ARBA" id="ARBA00007634"/>
    </source>
</evidence>
<keyword evidence="6 8" id="KW-0687">Ribonucleoprotein</keyword>
<organism evidence="10 11">
    <name type="scientific">Sulfurivirga caldicuralii</name>
    <dbReference type="NCBI Taxonomy" id="364032"/>
    <lineage>
        <taxon>Bacteria</taxon>
        <taxon>Pseudomonadati</taxon>
        <taxon>Pseudomonadota</taxon>
        <taxon>Gammaproteobacteria</taxon>
        <taxon>Thiotrichales</taxon>
        <taxon>Piscirickettsiaceae</taxon>
        <taxon>Sulfurivirga</taxon>
    </lineage>
</organism>
<evidence type="ECO:0000256" key="9">
    <source>
        <dbReference type="SAM" id="MobiDB-lite"/>
    </source>
</evidence>
<sequence length="91" mass="10200">MANIKSAKKRARQNPKRRLRNRMHKGAARTLVKKVRAFIEAGDYENGMAAFRQAQSKLDSVARKGIIQKNTAARLKRRLNAGLKKLAQSAA</sequence>
<keyword evidence="11" id="KW-1185">Reference proteome</keyword>
<dbReference type="Proteomes" id="UP000198461">
    <property type="component" value="Unassembled WGS sequence"/>
</dbReference>
<reference evidence="10 11" key="1">
    <citation type="submission" date="2016-11" db="EMBL/GenBank/DDBJ databases">
        <authorList>
            <person name="Jaros S."/>
            <person name="Januszkiewicz K."/>
            <person name="Wedrychowicz H."/>
        </authorList>
    </citation>
    <scope>NUCLEOTIDE SEQUENCE [LARGE SCALE GENOMIC DNA]</scope>
    <source>
        <strain evidence="10 11">DSM 17737</strain>
    </source>
</reference>
<comment type="similarity">
    <text evidence="2 8">Belongs to the bacterial ribosomal protein bS20 family.</text>
</comment>
<comment type="function">
    <text evidence="1 8">Binds directly to 16S ribosomal RNA.</text>
</comment>
<dbReference type="GO" id="GO:0003735">
    <property type="term" value="F:structural constituent of ribosome"/>
    <property type="evidence" value="ECO:0007669"/>
    <property type="project" value="InterPro"/>
</dbReference>
<dbReference type="PANTHER" id="PTHR33398:SF1">
    <property type="entry name" value="SMALL RIBOSOMAL SUBUNIT PROTEIN BS20C"/>
    <property type="match status" value="1"/>
</dbReference>
<evidence type="ECO:0000256" key="1">
    <source>
        <dbReference type="ARBA" id="ARBA00003134"/>
    </source>
</evidence>
<dbReference type="GO" id="GO:0006412">
    <property type="term" value="P:translation"/>
    <property type="evidence" value="ECO:0007669"/>
    <property type="project" value="UniProtKB-UniRule"/>
</dbReference>
<evidence type="ECO:0000256" key="8">
    <source>
        <dbReference type="HAMAP-Rule" id="MF_00500"/>
    </source>
</evidence>
<evidence type="ECO:0000256" key="3">
    <source>
        <dbReference type="ARBA" id="ARBA00022730"/>
    </source>
</evidence>
<dbReference type="HAMAP" id="MF_00500">
    <property type="entry name" value="Ribosomal_bS20"/>
    <property type="match status" value="1"/>
</dbReference>
<dbReference type="GO" id="GO:0005829">
    <property type="term" value="C:cytosol"/>
    <property type="evidence" value="ECO:0007669"/>
    <property type="project" value="TreeGrafter"/>
</dbReference>
<proteinExistence type="inferred from homology"/>
<dbReference type="STRING" id="364032.SAMN05443662_1387"/>
<dbReference type="SUPFAM" id="SSF46992">
    <property type="entry name" value="Ribosomal protein S20"/>
    <property type="match status" value="1"/>
</dbReference>
<protein>
    <recommendedName>
        <fullName evidence="7 8">Small ribosomal subunit protein bS20</fullName>
    </recommendedName>
</protein>
<evidence type="ECO:0000256" key="7">
    <source>
        <dbReference type="ARBA" id="ARBA00035136"/>
    </source>
</evidence>
<dbReference type="InterPro" id="IPR036510">
    <property type="entry name" value="Ribosomal_bS20_sf"/>
</dbReference>
<dbReference type="OrthoDB" id="9807974at2"/>
<dbReference type="RefSeq" id="WP_074201649.1">
    <property type="nucleotide sequence ID" value="NZ_FSRE01000003.1"/>
</dbReference>
<evidence type="ECO:0000256" key="5">
    <source>
        <dbReference type="ARBA" id="ARBA00022980"/>
    </source>
</evidence>
<evidence type="ECO:0000256" key="6">
    <source>
        <dbReference type="ARBA" id="ARBA00023274"/>
    </source>
</evidence>
<dbReference type="GO" id="GO:0015935">
    <property type="term" value="C:small ribosomal subunit"/>
    <property type="evidence" value="ECO:0007669"/>
    <property type="project" value="TreeGrafter"/>
</dbReference>
<evidence type="ECO:0000256" key="4">
    <source>
        <dbReference type="ARBA" id="ARBA00022884"/>
    </source>
</evidence>
<gene>
    <name evidence="8" type="primary">rpsT</name>
    <name evidence="10" type="ORF">SAMN05443662_1387</name>
</gene>
<dbReference type="AlphaFoldDB" id="A0A1N6GKK1"/>
<name>A0A1N6GKK1_9GAMM</name>
<keyword evidence="4 8" id="KW-0694">RNA-binding</keyword>
<dbReference type="EMBL" id="FSRE01000003">
    <property type="protein sequence ID" value="SIO08054.1"/>
    <property type="molecule type" value="Genomic_DNA"/>
</dbReference>
<dbReference type="InterPro" id="IPR002583">
    <property type="entry name" value="Ribosomal_bS20"/>
</dbReference>
<feature type="region of interest" description="Disordered" evidence="9">
    <location>
        <begin position="1"/>
        <end position="22"/>
    </location>
</feature>
<dbReference type="GO" id="GO:0070181">
    <property type="term" value="F:small ribosomal subunit rRNA binding"/>
    <property type="evidence" value="ECO:0007669"/>
    <property type="project" value="TreeGrafter"/>
</dbReference>
<evidence type="ECO:0000313" key="10">
    <source>
        <dbReference type="EMBL" id="SIO08054.1"/>
    </source>
</evidence>
<dbReference type="Gene3D" id="1.20.58.110">
    <property type="entry name" value="Ribosomal protein S20"/>
    <property type="match status" value="1"/>
</dbReference>
<accession>A0A1N6GKK1</accession>
<dbReference type="Pfam" id="PF01649">
    <property type="entry name" value="Ribosomal_S20p"/>
    <property type="match status" value="1"/>
</dbReference>
<dbReference type="NCBIfam" id="TIGR00029">
    <property type="entry name" value="S20"/>
    <property type="match status" value="1"/>
</dbReference>
<dbReference type="FunFam" id="1.20.58.110:FF:000001">
    <property type="entry name" value="30S ribosomal protein S20"/>
    <property type="match status" value="1"/>
</dbReference>